<reference evidence="2 3" key="1">
    <citation type="submission" date="2019-06" db="EMBL/GenBank/DDBJ databases">
        <title>Whole genome shotgun sequence of Nitrobacter winogradskyi NBRC 14297.</title>
        <authorList>
            <person name="Hosoyama A."/>
            <person name="Uohara A."/>
            <person name="Ohji S."/>
            <person name="Ichikawa N."/>
        </authorList>
    </citation>
    <scope>NUCLEOTIDE SEQUENCE [LARGE SCALE GENOMIC DNA]</scope>
    <source>
        <strain evidence="2 3">NBRC 14297</strain>
    </source>
</reference>
<dbReference type="OrthoDB" id="7989961at2"/>
<evidence type="ECO:0000313" key="3">
    <source>
        <dbReference type="Proteomes" id="UP000318825"/>
    </source>
</evidence>
<evidence type="ECO:0000256" key="1">
    <source>
        <dbReference type="SAM" id="SignalP"/>
    </source>
</evidence>
<feature type="chain" id="PRO_5021322857" evidence="1">
    <location>
        <begin position="20"/>
        <end position="172"/>
    </location>
</feature>
<organism evidence="2 3">
    <name type="scientific">Nitrobacter winogradskyi</name>
    <name type="common">Nitrobacter agilis</name>
    <dbReference type="NCBI Taxonomy" id="913"/>
    <lineage>
        <taxon>Bacteria</taxon>
        <taxon>Pseudomonadati</taxon>
        <taxon>Pseudomonadota</taxon>
        <taxon>Alphaproteobacteria</taxon>
        <taxon>Hyphomicrobiales</taxon>
        <taxon>Nitrobacteraceae</taxon>
        <taxon>Nitrobacter</taxon>
    </lineage>
</organism>
<protein>
    <submittedName>
        <fullName evidence="2">Uncharacterized protein</fullName>
    </submittedName>
</protein>
<dbReference type="EMBL" id="BJNF01000042">
    <property type="protein sequence ID" value="GEC15854.1"/>
    <property type="molecule type" value="Genomic_DNA"/>
</dbReference>
<sequence length="172" mass="18651">MRVILALACLPMLGAPVLAQQPLDLQTVAVGPWTIATTYKADKFENCTMTRSADGLGVVFVRNQDGLLLSLDSPKWKLERGKAYPVRLSTGPRSLEAKALSESKSVTIALADATFNERLRTANTLDVRGEGTTLRVPLDGSAAGLERLDLCFDKNLRQSPESNPFVAPARRP</sequence>
<comment type="caution">
    <text evidence="2">The sequence shown here is derived from an EMBL/GenBank/DDBJ whole genome shotgun (WGS) entry which is preliminary data.</text>
</comment>
<feature type="signal peptide" evidence="1">
    <location>
        <begin position="1"/>
        <end position="19"/>
    </location>
</feature>
<dbReference type="AlphaFoldDB" id="A0A4Y3WA81"/>
<name>A0A4Y3WA81_NITWI</name>
<dbReference type="Proteomes" id="UP000318825">
    <property type="component" value="Unassembled WGS sequence"/>
</dbReference>
<evidence type="ECO:0000313" key="2">
    <source>
        <dbReference type="EMBL" id="GEC15854.1"/>
    </source>
</evidence>
<accession>A0A4Y3WA81</accession>
<gene>
    <name evidence="2" type="ORF">NWI01_17460</name>
</gene>
<keyword evidence="1" id="KW-0732">Signal</keyword>
<dbReference type="RefSeq" id="WP_141383519.1">
    <property type="nucleotide sequence ID" value="NZ_BJNF01000042.1"/>
</dbReference>
<proteinExistence type="predicted"/>